<name>A0ABV0Y4C8_9TELE</name>
<accession>A0ABV0Y4C8</accession>
<dbReference type="Proteomes" id="UP001469553">
    <property type="component" value="Unassembled WGS sequence"/>
</dbReference>
<feature type="region of interest" description="Disordered" evidence="1">
    <location>
        <begin position="96"/>
        <end position="127"/>
    </location>
</feature>
<reference evidence="2 3" key="1">
    <citation type="submission" date="2021-06" db="EMBL/GenBank/DDBJ databases">
        <authorList>
            <person name="Palmer J.M."/>
        </authorList>
    </citation>
    <scope>NUCLEOTIDE SEQUENCE [LARGE SCALE GENOMIC DNA]</scope>
    <source>
        <strain evidence="2 3">AS_MEX2019</strain>
        <tissue evidence="2">Muscle</tissue>
    </source>
</reference>
<comment type="caution">
    <text evidence="2">The sequence shown here is derived from an EMBL/GenBank/DDBJ whole genome shotgun (WGS) entry which is preliminary data.</text>
</comment>
<dbReference type="EMBL" id="JAHRIP010021149">
    <property type="protein sequence ID" value="MEQ2288614.1"/>
    <property type="molecule type" value="Genomic_DNA"/>
</dbReference>
<sequence>MSNFGGFLNAPLQNRRPPSSSSSRYSILHSYYSTSTKQWCGNVFAVNWSSVSGGPWQQRGGFNLPGLSWQENLYEASHQLRQSLNYLSKMFLRGGKPGPASDWQSDSVQGRNGSTEQQDTASSEGGK</sequence>
<evidence type="ECO:0000313" key="2">
    <source>
        <dbReference type="EMBL" id="MEQ2288614.1"/>
    </source>
</evidence>
<keyword evidence="3" id="KW-1185">Reference proteome</keyword>
<evidence type="ECO:0000256" key="1">
    <source>
        <dbReference type="SAM" id="MobiDB-lite"/>
    </source>
</evidence>
<gene>
    <name evidence="2" type="ORF">AMECASPLE_024476</name>
</gene>
<evidence type="ECO:0000313" key="3">
    <source>
        <dbReference type="Proteomes" id="UP001469553"/>
    </source>
</evidence>
<feature type="compositionally biased region" description="Polar residues" evidence="1">
    <location>
        <begin position="102"/>
        <end position="127"/>
    </location>
</feature>
<organism evidence="2 3">
    <name type="scientific">Ameca splendens</name>
    <dbReference type="NCBI Taxonomy" id="208324"/>
    <lineage>
        <taxon>Eukaryota</taxon>
        <taxon>Metazoa</taxon>
        <taxon>Chordata</taxon>
        <taxon>Craniata</taxon>
        <taxon>Vertebrata</taxon>
        <taxon>Euteleostomi</taxon>
        <taxon>Actinopterygii</taxon>
        <taxon>Neopterygii</taxon>
        <taxon>Teleostei</taxon>
        <taxon>Neoteleostei</taxon>
        <taxon>Acanthomorphata</taxon>
        <taxon>Ovalentaria</taxon>
        <taxon>Atherinomorphae</taxon>
        <taxon>Cyprinodontiformes</taxon>
        <taxon>Goodeidae</taxon>
        <taxon>Ameca</taxon>
    </lineage>
</organism>
<proteinExistence type="predicted"/>
<protein>
    <submittedName>
        <fullName evidence="2">Uncharacterized protein</fullName>
    </submittedName>
</protein>